<dbReference type="Proteomes" id="UP001148737">
    <property type="component" value="Unassembled WGS sequence"/>
</dbReference>
<evidence type="ECO:0000313" key="1">
    <source>
        <dbReference type="EMBL" id="KAJ3495104.1"/>
    </source>
</evidence>
<proteinExistence type="predicted"/>
<organism evidence="1 2">
    <name type="scientific">Lecanicillium saksenae</name>
    <dbReference type="NCBI Taxonomy" id="468837"/>
    <lineage>
        <taxon>Eukaryota</taxon>
        <taxon>Fungi</taxon>
        <taxon>Dikarya</taxon>
        <taxon>Ascomycota</taxon>
        <taxon>Pezizomycotina</taxon>
        <taxon>Sordariomycetes</taxon>
        <taxon>Hypocreomycetidae</taxon>
        <taxon>Hypocreales</taxon>
        <taxon>Cordycipitaceae</taxon>
        <taxon>Lecanicillium</taxon>
    </lineage>
</organism>
<accession>A0ACC1QYS2</accession>
<gene>
    <name evidence="1" type="ORF">NLG97_g3636</name>
</gene>
<dbReference type="EMBL" id="JANAKD010000312">
    <property type="protein sequence ID" value="KAJ3495104.1"/>
    <property type="molecule type" value="Genomic_DNA"/>
</dbReference>
<comment type="caution">
    <text evidence="1">The sequence shown here is derived from an EMBL/GenBank/DDBJ whole genome shotgun (WGS) entry which is preliminary data.</text>
</comment>
<protein>
    <submittedName>
        <fullName evidence="1">Uncharacterized protein</fullName>
    </submittedName>
</protein>
<keyword evidence="2" id="KW-1185">Reference proteome</keyword>
<reference evidence="1" key="1">
    <citation type="submission" date="2022-07" db="EMBL/GenBank/DDBJ databases">
        <title>Genome Sequence of Lecanicillium saksenae.</title>
        <authorList>
            <person name="Buettner E."/>
        </authorList>
    </citation>
    <scope>NUCLEOTIDE SEQUENCE</scope>
    <source>
        <strain evidence="1">VT-O1</strain>
    </source>
</reference>
<name>A0ACC1QYS2_9HYPO</name>
<evidence type="ECO:0000313" key="2">
    <source>
        <dbReference type="Proteomes" id="UP001148737"/>
    </source>
</evidence>
<sequence length="578" mass="67474">MYDDDTRSREEQRRVERKLGQLESDASALFRRMLKAFNENHRGLWLTRDEKNLIRKFLFVMKYRGPTFYEKYHHYTLDKYTAEDKDELSTYMHEKGFSRPIDVWLDNIEKIIDLHMDEKLEWISDLPTRMYSHDTFWAVLHCQMMYMAICTPSDPDGEFILTDNCFQVSEGRQNTSTNPQTGELEVMSYLNLHDFAPVSPKLMIVLRSFLLSSEMEDMGSAAAKAQREKWRSMIEPSFGNIRETLLAELPVAKARNNYTLLTNGELRMLPDEDGTLKAEHSFFFQFFPTSVAHTNRMNGIFLEHADSSTSIVFRSKDTFRRTLEWYLTDREVFRKCVTSSPEDSRRVCLLKLERLLGFLGSSAKLHMEELPHPVLKPDEIASVKLAELRQTLPSLLQEMPDDNPTEFMSIYQGLGGTKSSLIEDLDQAARMIRLRIKIDVWSQGISEDLRHANRVRLLDIYRQLPRRRLWLYLKRWRAMELGQSRGVDAEAFVDGPEDIVAKASRLMKHDALNNMMYIAVANDILKRRPPGFEPWAAITLDENGLEQFGKLQDFAFSRSITKCGIDSKRFDYKETHYI</sequence>